<keyword evidence="2" id="KW-1185">Reference proteome</keyword>
<gene>
    <name evidence="1" type="ORF">CHARACLAT_001604</name>
</gene>
<organism evidence="1 2">
    <name type="scientific">Characodon lateralis</name>
    <dbReference type="NCBI Taxonomy" id="208331"/>
    <lineage>
        <taxon>Eukaryota</taxon>
        <taxon>Metazoa</taxon>
        <taxon>Chordata</taxon>
        <taxon>Craniata</taxon>
        <taxon>Vertebrata</taxon>
        <taxon>Euteleostomi</taxon>
        <taxon>Actinopterygii</taxon>
        <taxon>Neopterygii</taxon>
        <taxon>Teleostei</taxon>
        <taxon>Neoteleostei</taxon>
        <taxon>Acanthomorphata</taxon>
        <taxon>Ovalentaria</taxon>
        <taxon>Atherinomorphae</taxon>
        <taxon>Cyprinodontiformes</taxon>
        <taxon>Goodeidae</taxon>
        <taxon>Characodon</taxon>
    </lineage>
</organism>
<evidence type="ECO:0000313" key="2">
    <source>
        <dbReference type="Proteomes" id="UP001352852"/>
    </source>
</evidence>
<sequence>MPLLKLSRSCALHPHSCSYWRNPLEIPSTNLLAVLLVVFLISTHLNAQQLNLILAYLSTVRYSVVYTPLSERKRTKRHHHQTTVHHHQPNSAYLALPTCPWIPSLTANIKDSSLSVSSLFIISWSSQ</sequence>
<reference evidence="1 2" key="1">
    <citation type="submission" date="2021-06" db="EMBL/GenBank/DDBJ databases">
        <authorList>
            <person name="Palmer J.M."/>
        </authorList>
    </citation>
    <scope>NUCLEOTIDE SEQUENCE [LARGE SCALE GENOMIC DNA]</scope>
    <source>
        <strain evidence="1 2">CL_MEX2019</strain>
        <tissue evidence="1">Muscle</tissue>
    </source>
</reference>
<accession>A0ABU7D5L1</accession>
<protein>
    <submittedName>
        <fullName evidence="1">Uncharacterized protein</fullName>
    </submittedName>
</protein>
<name>A0ABU7D5L1_9TELE</name>
<evidence type="ECO:0000313" key="1">
    <source>
        <dbReference type="EMBL" id="MED6269641.1"/>
    </source>
</evidence>
<proteinExistence type="predicted"/>
<dbReference type="EMBL" id="JAHUTJ010016455">
    <property type="protein sequence ID" value="MED6269641.1"/>
    <property type="molecule type" value="Genomic_DNA"/>
</dbReference>
<dbReference type="Proteomes" id="UP001352852">
    <property type="component" value="Unassembled WGS sequence"/>
</dbReference>
<comment type="caution">
    <text evidence="1">The sequence shown here is derived from an EMBL/GenBank/DDBJ whole genome shotgun (WGS) entry which is preliminary data.</text>
</comment>